<keyword evidence="3" id="KW-1185">Reference proteome</keyword>
<protein>
    <submittedName>
        <fullName evidence="2">Type II toxin-antitoxin system CcdA family antitoxin</fullName>
    </submittedName>
</protein>
<name>A0A6N1ARJ6_9PROT</name>
<geneLocation type="plasmid" evidence="2 3">
    <name>unnamed6</name>
</geneLocation>
<keyword evidence="1" id="KW-1277">Toxin-antitoxin system</keyword>
<accession>A0A6N1ARJ6</accession>
<evidence type="ECO:0000256" key="1">
    <source>
        <dbReference type="ARBA" id="ARBA00022649"/>
    </source>
</evidence>
<dbReference type="Pfam" id="PF07362">
    <property type="entry name" value="CcdA"/>
    <property type="match status" value="1"/>
</dbReference>
<dbReference type="Proteomes" id="UP000509702">
    <property type="component" value="Plasmid unnamed6"/>
</dbReference>
<dbReference type="KEGG" id="aoz:HUE56_28695"/>
<sequence length="80" mass="9282">MDGVYDRRAPKRDITLSLDEDILQRAQSLPGDLSERVEKMLADEVAKADRERRLDDVIDAWNRFDEKHGSFADQHVDDIL</sequence>
<reference evidence="2 3" key="1">
    <citation type="submission" date="2020-06" db="EMBL/GenBank/DDBJ databases">
        <title>Complete genome of Azosprillum oryzae KACC14407.</title>
        <authorList>
            <person name="Kim M."/>
            <person name="Park Y.-J."/>
            <person name="Shin J.-H."/>
        </authorList>
    </citation>
    <scope>NUCLEOTIDE SEQUENCE [LARGE SCALE GENOMIC DNA]</scope>
    <source>
        <strain evidence="2 3">KACC 14407</strain>
        <plasmid evidence="2 3">unnamed6</plasmid>
    </source>
</reference>
<keyword evidence="2" id="KW-0614">Plasmid</keyword>
<evidence type="ECO:0000313" key="2">
    <source>
        <dbReference type="EMBL" id="QKS54425.1"/>
    </source>
</evidence>
<proteinExistence type="predicted"/>
<dbReference type="InterPro" id="IPR009956">
    <property type="entry name" value="Post-segregation_anti-tox_CcdA"/>
</dbReference>
<dbReference type="OrthoDB" id="7307201at2"/>
<dbReference type="RefSeq" id="WP_149201593.1">
    <property type="nucleotide sequence ID" value="NZ_BSOV01000072.1"/>
</dbReference>
<dbReference type="AlphaFoldDB" id="A0A6N1ARJ6"/>
<organism evidence="2 3">
    <name type="scientific">Azospirillum oryzae</name>
    <dbReference type="NCBI Taxonomy" id="286727"/>
    <lineage>
        <taxon>Bacteria</taxon>
        <taxon>Pseudomonadati</taxon>
        <taxon>Pseudomonadota</taxon>
        <taxon>Alphaproteobacteria</taxon>
        <taxon>Rhodospirillales</taxon>
        <taxon>Azospirillaceae</taxon>
        <taxon>Azospirillum</taxon>
    </lineage>
</organism>
<evidence type="ECO:0000313" key="3">
    <source>
        <dbReference type="Proteomes" id="UP000509702"/>
    </source>
</evidence>
<dbReference type="EMBL" id="CP054621">
    <property type="protein sequence ID" value="QKS54425.1"/>
    <property type="molecule type" value="Genomic_DNA"/>
</dbReference>
<gene>
    <name evidence="2" type="ORF">HUE56_28695</name>
</gene>